<dbReference type="RefSeq" id="WP_359884151.1">
    <property type="nucleotide sequence ID" value="NZ_JBEYHT010000071.1"/>
</dbReference>
<dbReference type="EMBL" id="AP017424">
    <property type="protein sequence ID" value="BAU88067.1"/>
    <property type="molecule type" value="Genomic_DNA"/>
</dbReference>
<proteinExistence type="predicted"/>
<dbReference type="Proteomes" id="UP000217676">
    <property type="component" value="Chromosome"/>
</dbReference>
<organism evidence="1 2">
    <name type="scientific">Streptomyces laurentii</name>
    <dbReference type="NCBI Taxonomy" id="39478"/>
    <lineage>
        <taxon>Bacteria</taxon>
        <taxon>Bacillati</taxon>
        <taxon>Actinomycetota</taxon>
        <taxon>Actinomycetes</taxon>
        <taxon>Kitasatosporales</taxon>
        <taxon>Streptomycetaceae</taxon>
        <taxon>Streptomyces</taxon>
    </lineage>
</organism>
<evidence type="ECO:0000313" key="2">
    <source>
        <dbReference type="Proteomes" id="UP000217676"/>
    </source>
</evidence>
<keyword evidence="2" id="KW-1185">Reference proteome</keyword>
<reference evidence="1 2" key="1">
    <citation type="journal article" date="2016" name="Genome Announc.">
        <title>Complete Genome Sequence of Thiostrepton-Producing Streptomyces laurentii ATCC 31255.</title>
        <authorList>
            <person name="Doi K."/>
            <person name="Fujino Y."/>
            <person name="Nagayoshi Y."/>
            <person name="Ohshima T."/>
            <person name="Ogata S."/>
        </authorList>
    </citation>
    <scope>NUCLEOTIDE SEQUENCE [LARGE SCALE GENOMIC DNA]</scope>
    <source>
        <strain evidence="1 2">ATCC 31255</strain>
    </source>
</reference>
<name>A0A160P7W4_STRLU</name>
<dbReference type="KEGG" id="slau:SLA_7201"/>
<evidence type="ECO:0000313" key="1">
    <source>
        <dbReference type="EMBL" id="BAU88067.1"/>
    </source>
</evidence>
<sequence>MNKWTGRTILRLGRSTPALLGTGQNALDDARAGWATTHVRGSAEVLTASARIYAARGDRETAADLSARAVAVATQTGSARNLRAALAAIAE</sequence>
<dbReference type="AlphaFoldDB" id="A0A160P7W4"/>
<gene>
    <name evidence="1" type="ORF">SLA_7201</name>
</gene>
<accession>A0A160P7W4</accession>
<protein>
    <submittedName>
        <fullName evidence="1">Uncharacterized protein</fullName>
    </submittedName>
</protein>